<dbReference type="OrthoDB" id="9834409at2"/>
<dbReference type="KEGG" id="cgy:CGLY_00500"/>
<dbReference type="RefSeq" id="WP_038545119.1">
    <property type="nucleotide sequence ID" value="NZ_CP006842.1"/>
</dbReference>
<dbReference type="AlphaFoldDB" id="X5DHM8"/>
<name>X5DHM8_9CORY</name>
<accession>X5DHM8</accession>
<sequence length="103" mass="11162">MNHVIHIEQHLAEDGHAAGSVDQFLDRVLDELYDQGVEADYQATVSALEVVWTLNVNAGDRLDALIDACTFLRAALNAVGRSGGWMVREGGDGIVEVKISGER</sequence>
<dbReference type="HOGENOM" id="CLU_2259019_0_0_11"/>
<keyword evidence="2" id="KW-1185">Reference proteome</keyword>
<dbReference type="Proteomes" id="UP000023703">
    <property type="component" value="Chromosome"/>
</dbReference>
<dbReference type="EMBL" id="CP006842">
    <property type="protein sequence ID" value="AHW62548.1"/>
    <property type="molecule type" value="Genomic_DNA"/>
</dbReference>
<reference evidence="1 2" key="1">
    <citation type="journal article" date="2015" name="Int. J. Syst. Evol. Microbiol.">
        <title>Revisiting Corynebacterium glyciniphilum (ex Kubota et al., 1972) sp. nov., nom. rev., isolated from putrefied banana.</title>
        <authorList>
            <person name="Al-Dilaimi A."/>
            <person name="Bednarz H."/>
            <person name="Lomker A."/>
            <person name="Niehaus K."/>
            <person name="Kalinowski J."/>
            <person name="Ruckert C."/>
        </authorList>
    </citation>
    <scope>NUCLEOTIDE SEQUENCE [LARGE SCALE GENOMIC DNA]</scope>
    <source>
        <strain evidence="1">AJ 3170</strain>
    </source>
</reference>
<organism evidence="1 2">
    <name type="scientific">Corynebacterium glyciniphilum AJ 3170</name>
    <dbReference type="NCBI Taxonomy" id="1404245"/>
    <lineage>
        <taxon>Bacteria</taxon>
        <taxon>Bacillati</taxon>
        <taxon>Actinomycetota</taxon>
        <taxon>Actinomycetes</taxon>
        <taxon>Mycobacteriales</taxon>
        <taxon>Corynebacteriaceae</taxon>
        <taxon>Corynebacterium</taxon>
    </lineage>
</organism>
<protein>
    <submittedName>
        <fullName evidence="1">Uncharacterized protein</fullName>
    </submittedName>
</protein>
<evidence type="ECO:0000313" key="1">
    <source>
        <dbReference type="EMBL" id="AHW62548.1"/>
    </source>
</evidence>
<gene>
    <name evidence="1" type="ORF">CGLY_00500</name>
</gene>
<proteinExistence type="predicted"/>
<dbReference type="eggNOG" id="ENOG5031MPB">
    <property type="taxonomic scope" value="Bacteria"/>
</dbReference>
<evidence type="ECO:0000313" key="2">
    <source>
        <dbReference type="Proteomes" id="UP000023703"/>
    </source>
</evidence>